<organism evidence="4 5">
    <name type="scientific">Aphanomyces stellatus</name>
    <dbReference type="NCBI Taxonomy" id="120398"/>
    <lineage>
        <taxon>Eukaryota</taxon>
        <taxon>Sar</taxon>
        <taxon>Stramenopiles</taxon>
        <taxon>Oomycota</taxon>
        <taxon>Saprolegniomycetes</taxon>
        <taxon>Saprolegniales</taxon>
        <taxon>Verrucalvaceae</taxon>
        <taxon>Aphanomyces</taxon>
    </lineage>
</organism>
<reference evidence="3" key="2">
    <citation type="submission" date="2019-06" db="EMBL/GenBank/DDBJ databases">
        <title>Genomics analysis of Aphanomyces spp. identifies a new class of oomycete effector associated with host adaptation.</title>
        <authorList>
            <person name="Gaulin E."/>
        </authorList>
    </citation>
    <scope>NUCLEOTIDE SEQUENCE</scope>
    <source>
        <strain evidence="3">CBS 578.67</strain>
    </source>
</reference>
<dbReference type="OrthoDB" id="75145at2759"/>
<name>A0A485KUX8_9STRA</name>
<accession>A0A485KUX8</accession>
<evidence type="ECO:0000313" key="5">
    <source>
        <dbReference type="Proteomes" id="UP000332933"/>
    </source>
</evidence>
<gene>
    <name evidence="4" type="primary">Aste57867_11463</name>
    <name evidence="3" type="ORF">As57867_011420</name>
    <name evidence="4" type="ORF">ASTE57867_11463</name>
</gene>
<evidence type="ECO:0000256" key="2">
    <source>
        <dbReference type="SAM" id="MobiDB-lite"/>
    </source>
</evidence>
<feature type="region of interest" description="Disordered" evidence="2">
    <location>
        <begin position="392"/>
        <end position="416"/>
    </location>
</feature>
<dbReference type="EMBL" id="VJMH01005283">
    <property type="protein sequence ID" value="KAF0697880.1"/>
    <property type="molecule type" value="Genomic_DNA"/>
</dbReference>
<feature type="region of interest" description="Disordered" evidence="2">
    <location>
        <begin position="29"/>
        <end position="59"/>
    </location>
</feature>
<evidence type="ECO:0000313" key="3">
    <source>
        <dbReference type="EMBL" id="KAF0697880.1"/>
    </source>
</evidence>
<reference evidence="4 5" key="1">
    <citation type="submission" date="2019-03" db="EMBL/GenBank/DDBJ databases">
        <authorList>
            <person name="Gaulin E."/>
            <person name="Dumas B."/>
        </authorList>
    </citation>
    <scope>NUCLEOTIDE SEQUENCE [LARGE SCALE GENOMIC DNA]</scope>
    <source>
        <strain evidence="4">CBS 568.67</strain>
    </source>
</reference>
<keyword evidence="5" id="KW-1185">Reference proteome</keyword>
<feature type="coiled-coil region" evidence="1">
    <location>
        <begin position="66"/>
        <end position="127"/>
    </location>
</feature>
<feature type="compositionally biased region" description="Basic and acidic residues" evidence="2">
    <location>
        <begin position="397"/>
        <end position="416"/>
    </location>
</feature>
<evidence type="ECO:0000256" key="1">
    <source>
        <dbReference type="SAM" id="Coils"/>
    </source>
</evidence>
<feature type="compositionally biased region" description="Basic and acidic residues" evidence="2">
    <location>
        <begin position="41"/>
        <end position="52"/>
    </location>
</feature>
<dbReference type="AlphaFoldDB" id="A0A485KUX8"/>
<evidence type="ECO:0000313" key="4">
    <source>
        <dbReference type="EMBL" id="VFT88324.1"/>
    </source>
</evidence>
<sequence length="416" mass="47290">MSDDDIMERLLFGDDFMIQAVLGHDVVKQDAGDDNSSEDSLPMKDEPMDAKPSKRKRQRTTLKHEIAYLRAKQDDLQAQLDILRTQALVLEPATVWELRAKDQMQAAQRAKQENAALRTMLQDQLKTAQALERVLKKKPRLEMTPDLSAEEWREWRLDADPARRRHAMCAITDHVYAKLESEFIKHGMYDLGAGQSGISVRTQHNILWFDYMQCLTWVYPVETMAAFFWAFSCHDLLVGEGSMLATTGEAIETFESATGPLSYARTETSFSIHARRCVTEGRWLTRKYSDERTGRVVFAYRSILDDALHPHADDHLRDNFLGWVVLQPSPSDPAKTVLYYLHQSTASPSPPRDGGAADLPPVPQGELTEFLFHALRSHMQRIEDAIHGEMGGVAESVEDKSRDSMTEEKKKTRLDA</sequence>
<keyword evidence="1" id="KW-0175">Coiled coil</keyword>
<dbReference type="EMBL" id="CAADRA010005304">
    <property type="protein sequence ID" value="VFT88324.1"/>
    <property type="molecule type" value="Genomic_DNA"/>
</dbReference>
<proteinExistence type="predicted"/>
<protein>
    <submittedName>
        <fullName evidence="4">Aste57867_11463 protein</fullName>
    </submittedName>
</protein>
<dbReference type="Proteomes" id="UP000332933">
    <property type="component" value="Unassembled WGS sequence"/>
</dbReference>